<feature type="compositionally biased region" description="Basic residues" evidence="1">
    <location>
        <begin position="1"/>
        <end position="10"/>
    </location>
</feature>
<dbReference type="GO" id="GO:0006265">
    <property type="term" value="P:DNA topological change"/>
    <property type="evidence" value="ECO:0007669"/>
    <property type="project" value="InterPro"/>
</dbReference>
<dbReference type="RefSeq" id="WP_148945051.1">
    <property type="nucleotide sequence ID" value="NZ_VTEH01000001.1"/>
</dbReference>
<dbReference type="Pfam" id="PF00269">
    <property type="entry name" value="SASP"/>
    <property type="match status" value="1"/>
</dbReference>
<reference evidence="2 3" key="1">
    <citation type="submission" date="2019-08" db="EMBL/GenBank/DDBJ databases">
        <title>Bacillus genomes from the desert of Cuatro Cienegas, Coahuila.</title>
        <authorList>
            <person name="Olmedo-Alvarez G."/>
        </authorList>
    </citation>
    <scope>NUCLEOTIDE SEQUENCE [LARGE SCALE GENOMIC DNA]</scope>
    <source>
        <strain evidence="2 3">CH40_1T</strain>
    </source>
</reference>
<dbReference type="InterPro" id="IPR001448">
    <property type="entry name" value="SASP_alpha/beta-type"/>
</dbReference>
<evidence type="ECO:0000313" key="3">
    <source>
        <dbReference type="Proteomes" id="UP000323317"/>
    </source>
</evidence>
<proteinExistence type="predicted"/>
<feature type="region of interest" description="Disordered" evidence="1">
    <location>
        <begin position="1"/>
        <end position="23"/>
    </location>
</feature>
<protein>
    <submittedName>
        <fullName evidence="2">Alpha/beta-type small acid-soluble spore protein</fullName>
    </submittedName>
</protein>
<dbReference type="GO" id="GO:0003690">
    <property type="term" value="F:double-stranded DNA binding"/>
    <property type="evidence" value="ECO:0007669"/>
    <property type="project" value="InterPro"/>
</dbReference>
<dbReference type="Gene3D" id="6.10.10.80">
    <property type="entry name" value="Small, acid-soluble spore protein, alpha/beta type-like"/>
    <property type="match status" value="1"/>
</dbReference>
<dbReference type="AlphaFoldDB" id="A0A5D4KJG6"/>
<evidence type="ECO:0000313" key="2">
    <source>
        <dbReference type="EMBL" id="TYR77437.1"/>
    </source>
</evidence>
<dbReference type="EMBL" id="VTEH01000001">
    <property type="protein sequence ID" value="TYR77437.1"/>
    <property type="molecule type" value="Genomic_DNA"/>
</dbReference>
<accession>A0A5D4KJG6</accession>
<evidence type="ECO:0000256" key="1">
    <source>
        <dbReference type="SAM" id="MobiDB-lite"/>
    </source>
</evidence>
<comment type="caution">
    <text evidence="2">The sequence shown here is derived from an EMBL/GenBank/DDBJ whole genome shotgun (WGS) entry which is preliminary data.</text>
</comment>
<name>A0A5D4KJG6_9BACI</name>
<organism evidence="2 3">
    <name type="scientific">Rossellomorea vietnamensis</name>
    <dbReference type="NCBI Taxonomy" id="218284"/>
    <lineage>
        <taxon>Bacteria</taxon>
        <taxon>Bacillati</taxon>
        <taxon>Bacillota</taxon>
        <taxon>Bacilli</taxon>
        <taxon>Bacillales</taxon>
        <taxon>Bacillaceae</taxon>
        <taxon>Rossellomorea</taxon>
    </lineage>
</organism>
<gene>
    <name evidence="2" type="ORF">FZC79_01055</name>
</gene>
<dbReference type="Proteomes" id="UP000323317">
    <property type="component" value="Unassembled WGS sequence"/>
</dbReference>
<sequence length="89" mass="9775">MSKRKPRVPRSQRALNKMKADLFHQEDPSAVKYEAAKEQGITLTKGYNGELSAREAGKVGGKIGGSMVREMIKMAEASLNAKKGRSKIK</sequence>
<dbReference type="InterPro" id="IPR038300">
    <property type="entry name" value="SASP_sf_alpha/beta"/>
</dbReference>